<dbReference type="InterPro" id="IPR002645">
    <property type="entry name" value="STAS_dom"/>
</dbReference>
<organism evidence="3 4">
    <name type="scientific">Edaphobacillus lindanitolerans</name>
    <dbReference type="NCBI Taxonomy" id="550447"/>
    <lineage>
        <taxon>Bacteria</taxon>
        <taxon>Bacillati</taxon>
        <taxon>Bacillota</taxon>
        <taxon>Bacilli</taxon>
        <taxon>Bacillales</taxon>
        <taxon>Bacillaceae</taxon>
        <taxon>Edaphobacillus</taxon>
    </lineage>
</organism>
<dbReference type="InterPro" id="IPR036513">
    <property type="entry name" value="STAS_dom_sf"/>
</dbReference>
<protein>
    <submittedName>
        <fullName evidence="3">RsbT co-antagonist protein RsbR</fullName>
    </submittedName>
</protein>
<dbReference type="EMBL" id="FTPL01000005">
    <property type="protein sequence ID" value="SIT93063.1"/>
    <property type="molecule type" value="Genomic_DNA"/>
</dbReference>
<accession>A0A1U7PTG6</accession>
<dbReference type="Gene3D" id="1.10.490.70">
    <property type="entry name" value="Histidine kinase N-terminal domain"/>
    <property type="match status" value="1"/>
</dbReference>
<dbReference type="OrthoDB" id="9800154at2"/>
<dbReference type="PANTHER" id="PTHR33745:SF3">
    <property type="entry name" value="RSBT CO-ANTAGONIST PROTEIN RSBRC"/>
    <property type="match status" value="1"/>
</dbReference>
<name>A0A1U7PTG6_9BACI</name>
<feature type="domain" description="STAS" evidence="2">
    <location>
        <begin position="178"/>
        <end position="277"/>
    </location>
</feature>
<keyword evidence="4" id="KW-1185">Reference proteome</keyword>
<dbReference type="PROSITE" id="PS50801">
    <property type="entry name" value="STAS"/>
    <property type="match status" value="1"/>
</dbReference>
<gene>
    <name evidence="3" type="ORF">SAMN05428946_2935</name>
</gene>
<dbReference type="RefSeq" id="WP_076759998.1">
    <property type="nucleotide sequence ID" value="NZ_FTPL01000005.1"/>
</dbReference>
<dbReference type="PANTHER" id="PTHR33745">
    <property type="entry name" value="RSBT ANTAGONIST PROTEIN RSBS-RELATED"/>
    <property type="match status" value="1"/>
</dbReference>
<dbReference type="Gene3D" id="3.30.750.24">
    <property type="entry name" value="STAS domain"/>
    <property type="match status" value="1"/>
</dbReference>
<reference evidence="4" key="1">
    <citation type="submission" date="2017-01" db="EMBL/GenBank/DDBJ databases">
        <authorList>
            <person name="Varghese N."/>
            <person name="Submissions S."/>
        </authorList>
    </citation>
    <scope>NUCLEOTIDE SEQUENCE [LARGE SCALE GENOMIC DNA]</scope>
    <source>
        <strain evidence="4">MNA4</strain>
    </source>
</reference>
<dbReference type="InterPro" id="IPR025751">
    <property type="entry name" value="RsbRD_N_dom"/>
</dbReference>
<proteinExistence type="predicted"/>
<dbReference type="Pfam" id="PF14361">
    <property type="entry name" value="RsbRD_N"/>
    <property type="match status" value="1"/>
</dbReference>
<keyword evidence="1" id="KW-0597">Phosphoprotein</keyword>
<dbReference type="STRING" id="550447.SAMN05428946_2935"/>
<evidence type="ECO:0000256" key="1">
    <source>
        <dbReference type="ARBA" id="ARBA00022553"/>
    </source>
</evidence>
<evidence type="ECO:0000313" key="3">
    <source>
        <dbReference type="EMBL" id="SIT93063.1"/>
    </source>
</evidence>
<dbReference type="Pfam" id="PF01740">
    <property type="entry name" value="STAS"/>
    <property type="match status" value="1"/>
</dbReference>
<dbReference type="CDD" id="cd07041">
    <property type="entry name" value="STAS_RsbR_RsbS_like"/>
    <property type="match status" value="1"/>
</dbReference>
<evidence type="ECO:0000259" key="2">
    <source>
        <dbReference type="PROSITE" id="PS50801"/>
    </source>
</evidence>
<sequence>MAEINRALFDYLKEHTEEITDEWLARRDGKQGSIYAPTADGVTKQALREQNRLTNLALATCLLGDQDQFEKRKDEWAELVAGSRVKSGTPIHEVLRALGSARLVFWSFVEKFIIENDSSVKREDLLRWSEELNSSFDELVVAFSSEYHDLMQGRLKAQQSLIDELGSPVIKIDCERGILPLVGDIDTNRAQIIKSLVPLRCSQEGIVQLFIDLSGVTIIDTMVAHQLYELTQILGLLGIRATITGIRPEIAQTSVHLGLNFSGLATYSSLQQALQSSPVPWD</sequence>
<evidence type="ECO:0000313" key="4">
    <source>
        <dbReference type="Proteomes" id="UP000187550"/>
    </source>
</evidence>
<dbReference type="InterPro" id="IPR051932">
    <property type="entry name" value="Bact_StressResp_Reg"/>
</dbReference>
<dbReference type="SUPFAM" id="SSF52091">
    <property type="entry name" value="SpoIIaa-like"/>
    <property type="match status" value="1"/>
</dbReference>
<dbReference type="AlphaFoldDB" id="A0A1U7PTG6"/>
<dbReference type="Proteomes" id="UP000187550">
    <property type="component" value="Unassembled WGS sequence"/>
</dbReference>